<keyword evidence="1" id="KW-1133">Transmembrane helix</keyword>
<dbReference type="AlphaFoldDB" id="A0A2M7W2J0"/>
<feature type="transmembrane region" description="Helical" evidence="1">
    <location>
        <begin position="171"/>
        <end position="192"/>
    </location>
</feature>
<organism evidence="3 4">
    <name type="scientific">Candidatus Dojkabacteria bacterium CG_4_10_14_0_2_um_filter_Dojkabacteria_WS6_41_15</name>
    <dbReference type="NCBI Taxonomy" id="2014249"/>
    <lineage>
        <taxon>Bacteria</taxon>
        <taxon>Candidatus Dojkabacteria</taxon>
    </lineage>
</organism>
<feature type="transmembrane region" description="Helical" evidence="1">
    <location>
        <begin position="60"/>
        <end position="83"/>
    </location>
</feature>
<feature type="transmembrane region" description="Helical" evidence="1">
    <location>
        <begin position="235"/>
        <end position="255"/>
    </location>
</feature>
<keyword evidence="1" id="KW-0472">Membrane</keyword>
<comment type="caution">
    <text evidence="3">The sequence shown here is derived from an EMBL/GenBank/DDBJ whole genome shotgun (WGS) entry which is preliminary data.</text>
</comment>
<dbReference type="InterPro" id="IPR000620">
    <property type="entry name" value="EamA_dom"/>
</dbReference>
<protein>
    <recommendedName>
        <fullName evidence="2">EamA domain-containing protein</fullName>
    </recommendedName>
</protein>
<dbReference type="InterPro" id="IPR037185">
    <property type="entry name" value="EmrE-like"/>
</dbReference>
<dbReference type="GO" id="GO:0016020">
    <property type="term" value="C:membrane"/>
    <property type="evidence" value="ECO:0007669"/>
    <property type="project" value="InterPro"/>
</dbReference>
<reference evidence="4" key="1">
    <citation type="submission" date="2017-09" db="EMBL/GenBank/DDBJ databases">
        <title>Depth-based differentiation of microbial function through sediment-hosted aquifers and enrichment of novel symbionts in the deep terrestrial subsurface.</title>
        <authorList>
            <person name="Probst A.J."/>
            <person name="Ladd B."/>
            <person name="Jarett J.K."/>
            <person name="Geller-Mcgrath D.E."/>
            <person name="Sieber C.M.K."/>
            <person name="Emerson J.B."/>
            <person name="Anantharaman K."/>
            <person name="Thomas B.C."/>
            <person name="Malmstrom R."/>
            <person name="Stieglmeier M."/>
            <person name="Klingl A."/>
            <person name="Woyke T."/>
            <person name="Ryan C.M."/>
            <person name="Banfield J.F."/>
        </authorList>
    </citation>
    <scope>NUCLEOTIDE SEQUENCE [LARGE SCALE GENOMIC DNA]</scope>
</reference>
<feature type="transmembrane region" description="Helical" evidence="1">
    <location>
        <begin position="6"/>
        <end position="23"/>
    </location>
</feature>
<sequence length="279" mass="31211">MLEHWFLLALAAGVFSVLFNTLNRHHLQKGNDSTAYAWWFEFYRACFFAVFLFFDFQFSFSWQNLIALLILGCSEFIAVYCFMKMHSRMNLSVSSVVTQLRIFLVPLMAFLFLGELLAPNVYMGIGLLAVGLWLTVSLAGLRDTNGGIKYALVFAVASAFSSVLTKYVSGFASVSVIMFAFSAVPVILLPFFMNKRRGRLLHSFINYKEKSFFAALANIGTLLLLGYAYKVGSVTQITGVFLSMFVGNVLIGTLFMKEKLSIKQVVGMLLVLLAIALLY</sequence>
<feature type="transmembrane region" description="Helical" evidence="1">
    <location>
        <begin position="120"/>
        <end position="141"/>
    </location>
</feature>
<dbReference type="Proteomes" id="UP000228952">
    <property type="component" value="Unassembled WGS sequence"/>
</dbReference>
<feature type="transmembrane region" description="Helical" evidence="1">
    <location>
        <begin position="212"/>
        <end position="229"/>
    </location>
</feature>
<dbReference type="EMBL" id="PFQB01000031">
    <property type="protein sequence ID" value="PJA14953.1"/>
    <property type="molecule type" value="Genomic_DNA"/>
</dbReference>
<dbReference type="SUPFAM" id="SSF103481">
    <property type="entry name" value="Multidrug resistance efflux transporter EmrE"/>
    <property type="match status" value="2"/>
</dbReference>
<evidence type="ECO:0000256" key="1">
    <source>
        <dbReference type="SAM" id="Phobius"/>
    </source>
</evidence>
<feature type="domain" description="EamA" evidence="2">
    <location>
        <begin position="147"/>
        <end position="278"/>
    </location>
</feature>
<feature type="transmembrane region" description="Helical" evidence="1">
    <location>
        <begin position="262"/>
        <end position="278"/>
    </location>
</feature>
<evidence type="ECO:0000259" key="2">
    <source>
        <dbReference type="Pfam" id="PF00892"/>
    </source>
</evidence>
<feature type="domain" description="EamA" evidence="2">
    <location>
        <begin position="5"/>
        <end position="136"/>
    </location>
</feature>
<evidence type="ECO:0000313" key="3">
    <source>
        <dbReference type="EMBL" id="PJA14953.1"/>
    </source>
</evidence>
<feature type="transmembrane region" description="Helical" evidence="1">
    <location>
        <begin position="95"/>
        <end position="114"/>
    </location>
</feature>
<dbReference type="Gene3D" id="1.10.3730.20">
    <property type="match status" value="1"/>
</dbReference>
<dbReference type="Pfam" id="PF00892">
    <property type="entry name" value="EamA"/>
    <property type="match status" value="2"/>
</dbReference>
<feature type="transmembrane region" description="Helical" evidence="1">
    <location>
        <begin position="35"/>
        <end position="54"/>
    </location>
</feature>
<accession>A0A2M7W2J0</accession>
<keyword evidence="1" id="KW-0812">Transmembrane</keyword>
<gene>
    <name evidence="3" type="ORF">COX64_01440</name>
</gene>
<feature type="transmembrane region" description="Helical" evidence="1">
    <location>
        <begin position="148"/>
        <end position="165"/>
    </location>
</feature>
<name>A0A2M7W2J0_9BACT</name>
<proteinExistence type="predicted"/>
<evidence type="ECO:0000313" key="4">
    <source>
        <dbReference type="Proteomes" id="UP000228952"/>
    </source>
</evidence>